<feature type="domain" description="Polysaccharide chain length determinant N-terminal" evidence="9">
    <location>
        <begin position="30"/>
        <end position="111"/>
    </location>
</feature>
<evidence type="ECO:0000256" key="8">
    <source>
        <dbReference type="SAM" id="Phobius"/>
    </source>
</evidence>
<dbReference type="GO" id="GO:0004713">
    <property type="term" value="F:protein tyrosine kinase activity"/>
    <property type="evidence" value="ECO:0007669"/>
    <property type="project" value="TreeGrafter"/>
</dbReference>
<dbReference type="GO" id="GO:0005524">
    <property type="term" value="F:ATP binding"/>
    <property type="evidence" value="ECO:0007669"/>
    <property type="project" value="UniProtKB-KW"/>
</dbReference>
<evidence type="ECO:0000256" key="5">
    <source>
        <dbReference type="ARBA" id="ARBA00022840"/>
    </source>
</evidence>
<keyword evidence="2" id="KW-1003">Cell membrane</keyword>
<gene>
    <name evidence="11" type="ORF">BLX24_11245</name>
</gene>
<dbReference type="InterPro" id="IPR003856">
    <property type="entry name" value="LPS_length_determ_N"/>
</dbReference>
<dbReference type="PANTHER" id="PTHR32309">
    <property type="entry name" value="TYROSINE-PROTEIN KINASE"/>
    <property type="match status" value="1"/>
</dbReference>
<dbReference type="NCBIfam" id="TIGR01007">
    <property type="entry name" value="eps_fam"/>
    <property type="match status" value="1"/>
</dbReference>
<sequence length="774" mass="86429">MSNPSNYSYIPFQEVDTDSQNLRATVFRYLRNWPWFVASLVVALAGAYVYLLYQQPVYRSQASLLIKDEKKGIDQESILKELEISGPKKTVENEIEILKSFTLMEKVVNKLDLDVRYYTETSFGKRDLYAARPFRFVVEAASPALYKDELRLTFPTINTVQINGKTYPVNRPLITPYGRIRVDGLKGLKPTTEPVIVQVLTRTDAVNGYVNALKAEPTSKASTVIVLSLEDAVPERGEAILNGLIDEYNQAAIADKNQIAGNTLKFIEDRLSLISGDLAVVEKDVEHYKSSQGITDLSTQAQSFLQTLQTNDAQLNETTLQLGALKDVERYVQQQSDQKGMAPATLGLNDPVLLGLVSKLSELELQREQMARTTSEQNPMLQTLDSQIKSTKTSIQANVQNMKAMLTTTQKQLQANNVTLEGQIRTIPGKERNLLEISRQQAIKSNLYTYLLQKREETAVSFASTISDSRTVDKARTAAEPVKPVQRTIFLIFALVGLLIPVGVMAGKDMLSNRVMRRTDVEEGTQVPILGEIVKSKKLEPIVISGRKQSIIAEQIRTLRTNLQFLRTDPKGSQVLLFTSSISGEGKSFISLNLGASLALVNRPTVILEMDLRKPKLHKNLNIFPGQGLSNYLIGEATVDEILQPVPGNENYFIITSGPIPPNPAELLSGPKLPELIDELKKRFDYVLIDSPPIGLVTDAQVIAPLADATLYVVRHDHTPKNFIKQLDTWNREHRFNKLNVILNAVGEGEAYYYSYSYGAYYGEGKDKRLTRPS</sequence>
<evidence type="ECO:0000256" key="4">
    <source>
        <dbReference type="ARBA" id="ARBA00022741"/>
    </source>
</evidence>
<protein>
    <submittedName>
        <fullName evidence="11">Capsular biosynthesis protein</fullName>
    </submittedName>
</protein>
<dbReference type="Pfam" id="PF02706">
    <property type="entry name" value="Wzz"/>
    <property type="match status" value="1"/>
</dbReference>
<feature type="transmembrane region" description="Helical" evidence="8">
    <location>
        <begin position="33"/>
        <end position="53"/>
    </location>
</feature>
<dbReference type="AlphaFoldDB" id="A0A1S2VJ71"/>
<keyword evidence="5" id="KW-0067">ATP-binding</keyword>
<evidence type="ECO:0000256" key="3">
    <source>
        <dbReference type="ARBA" id="ARBA00022692"/>
    </source>
</evidence>
<evidence type="ECO:0000259" key="9">
    <source>
        <dbReference type="Pfam" id="PF02706"/>
    </source>
</evidence>
<evidence type="ECO:0000313" key="12">
    <source>
        <dbReference type="Proteomes" id="UP000181790"/>
    </source>
</evidence>
<dbReference type="RefSeq" id="WP_071503256.1">
    <property type="nucleotide sequence ID" value="NZ_MORL01000005.1"/>
</dbReference>
<evidence type="ECO:0000259" key="10">
    <source>
        <dbReference type="Pfam" id="PF13807"/>
    </source>
</evidence>
<evidence type="ECO:0000256" key="7">
    <source>
        <dbReference type="ARBA" id="ARBA00023136"/>
    </source>
</evidence>
<dbReference type="InterPro" id="IPR027417">
    <property type="entry name" value="P-loop_NTPase"/>
</dbReference>
<feature type="domain" description="Tyrosine-protein kinase G-rich" evidence="10">
    <location>
        <begin position="431"/>
        <end position="508"/>
    </location>
</feature>
<evidence type="ECO:0000256" key="6">
    <source>
        <dbReference type="ARBA" id="ARBA00022989"/>
    </source>
</evidence>
<dbReference type="InterPro" id="IPR032807">
    <property type="entry name" value="GNVR"/>
</dbReference>
<dbReference type="GO" id="GO:0005886">
    <property type="term" value="C:plasma membrane"/>
    <property type="evidence" value="ECO:0007669"/>
    <property type="project" value="UniProtKB-SubCell"/>
</dbReference>
<dbReference type="OrthoDB" id="9794577at2"/>
<dbReference type="Gene3D" id="3.40.50.300">
    <property type="entry name" value="P-loop containing nucleotide triphosphate hydrolases"/>
    <property type="match status" value="1"/>
</dbReference>
<dbReference type="InterPro" id="IPR050445">
    <property type="entry name" value="Bact_polysacc_biosynth/exp"/>
</dbReference>
<comment type="subcellular location">
    <subcellularLocation>
        <location evidence="1">Cell membrane</location>
        <topology evidence="1">Multi-pass membrane protein</topology>
    </subcellularLocation>
</comment>
<keyword evidence="12" id="KW-1185">Reference proteome</keyword>
<dbReference type="InterPro" id="IPR005702">
    <property type="entry name" value="Wzc-like_C"/>
</dbReference>
<dbReference type="CDD" id="cd05387">
    <property type="entry name" value="BY-kinase"/>
    <property type="match status" value="1"/>
</dbReference>
<dbReference type="EMBL" id="MORL01000005">
    <property type="protein sequence ID" value="OIN58804.1"/>
    <property type="molecule type" value="Genomic_DNA"/>
</dbReference>
<feature type="transmembrane region" description="Helical" evidence="8">
    <location>
        <begin position="489"/>
        <end position="507"/>
    </location>
</feature>
<keyword evidence="6 8" id="KW-1133">Transmembrane helix</keyword>
<evidence type="ECO:0000313" key="11">
    <source>
        <dbReference type="EMBL" id="OIN58804.1"/>
    </source>
</evidence>
<comment type="caution">
    <text evidence="11">The sequence shown here is derived from an EMBL/GenBank/DDBJ whole genome shotgun (WGS) entry which is preliminary data.</text>
</comment>
<keyword evidence="7 8" id="KW-0472">Membrane</keyword>
<keyword evidence="4" id="KW-0547">Nucleotide-binding</keyword>
<accession>A0A1S2VJ71</accession>
<proteinExistence type="predicted"/>
<organism evidence="11 12">
    <name type="scientific">Arsenicibacter rosenii</name>
    <dbReference type="NCBI Taxonomy" id="1750698"/>
    <lineage>
        <taxon>Bacteria</taxon>
        <taxon>Pseudomonadati</taxon>
        <taxon>Bacteroidota</taxon>
        <taxon>Cytophagia</taxon>
        <taxon>Cytophagales</taxon>
        <taxon>Spirosomataceae</taxon>
        <taxon>Arsenicibacter</taxon>
    </lineage>
</organism>
<name>A0A1S2VJ71_9BACT</name>
<evidence type="ECO:0000256" key="2">
    <source>
        <dbReference type="ARBA" id="ARBA00022475"/>
    </source>
</evidence>
<evidence type="ECO:0000256" key="1">
    <source>
        <dbReference type="ARBA" id="ARBA00004651"/>
    </source>
</evidence>
<reference evidence="11 12" key="1">
    <citation type="submission" date="2016-10" db="EMBL/GenBank/DDBJ databases">
        <title>Arsenicibacter rosenii gen. nov., sp. nov., an efficient arsenic-methylating bacterium isolated from an arsenic-contaminated paddy soil.</title>
        <authorList>
            <person name="Huang K."/>
        </authorList>
    </citation>
    <scope>NUCLEOTIDE SEQUENCE [LARGE SCALE GENOMIC DNA]</scope>
    <source>
        <strain evidence="11 12">SM-1</strain>
    </source>
</reference>
<dbReference type="Pfam" id="PF13807">
    <property type="entry name" value="GNVR"/>
    <property type="match status" value="1"/>
</dbReference>
<keyword evidence="3 8" id="KW-0812">Transmembrane</keyword>
<dbReference type="Proteomes" id="UP000181790">
    <property type="component" value="Unassembled WGS sequence"/>
</dbReference>
<dbReference type="SUPFAM" id="SSF52540">
    <property type="entry name" value="P-loop containing nucleoside triphosphate hydrolases"/>
    <property type="match status" value="1"/>
</dbReference>
<dbReference type="PANTHER" id="PTHR32309:SF13">
    <property type="entry name" value="FERRIC ENTEROBACTIN TRANSPORT PROTEIN FEPE"/>
    <property type="match status" value="1"/>
</dbReference>